<name>A0A7X9RI13_9FIRM</name>
<dbReference type="AlphaFoldDB" id="A0A7X9RI13"/>
<organism evidence="2 3">
    <name type="scientific">Faecalicoccus pleomorphus</name>
    <dbReference type="NCBI Taxonomy" id="1323"/>
    <lineage>
        <taxon>Bacteria</taxon>
        <taxon>Bacillati</taxon>
        <taxon>Bacillota</taxon>
        <taxon>Erysipelotrichia</taxon>
        <taxon>Erysipelotrichales</taxon>
        <taxon>Erysipelotrichaceae</taxon>
        <taxon>Faecalicoccus</taxon>
    </lineage>
</organism>
<evidence type="ECO:0000256" key="1">
    <source>
        <dbReference type="SAM" id="MobiDB-lite"/>
    </source>
</evidence>
<dbReference type="EMBL" id="JABAFR010000045">
    <property type="protein sequence ID" value="NME45490.1"/>
    <property type="molecule type" value="Genomic_DNA"/>
</dbReference>
<gene>
    <name evidence="2" type="ORF">HF861_11525</name>
</gene>
<protein>
    <submittedName>
        <fullName evidence="2">Uncharacterized protein</fullName>
    </submittedName>
</protein>
<evidence type="ECO:0000313" key="2">
    <source>
        <dbReference type="EMBL" id="NME45490.1"/>
    </source>
</evidence>
<evidence type="ECO:0000313" key="3">
    <source>
        <dbReference type="Proteomes" id="UP000540014"/>
    </source>
</evidence>
<comment type="caution">
    <text evidence="2">The sequence shown here is derived from an EMBL/GenBank/DDBJ whole genome shotgun (WGS) entry which is preliminary data.</text>
</comment>
<dbReference type="RefSeq" id="WP_168966778.1">
    <property type="nucleotide sequence ID" value="NZ_CALZNX010000036.1"/>
</dbReference>
<reference evidence="2 3" key="1">
    <citation type="submission" date="2020-04" db="EMBL/GenBank/DDBJ databases">
        <authorList>
            <person name="Hitch T.C.A."/>
            <person name="Wylensek D."/>
            <person name="Clavel T."/>
        </authorList>
    </citation>
    <scope>NUCLEOTIDE SEQUENCE [LARGE SCALE GENOMIC DNA]</scope>
    <source>
        <strain evidence="2 3">BSM-383-APC-22F</strain>
    </source>
</reference>
<dbReference type="Proteomes" id="UP000540014">
    <property type="component" value="Unassembled WGS sequence"/>
</dbReference>
<proteinExistence type="predicted"/>
<accession>A0A7X9RI13</accession>
<feature type="region of interest" description="Disordered" evidence="1">
    <location>
        <begin position="268"/>
        <end position="287"/>
    </location>
</feature>
<sequence length="287" mass="33917">MSISKPYYRILRPNTESCSYVRDTRYAPDRLQLARAYINIEKKLREIFNYIEPDERNLGTFSFELYTLLLRACTEVELNCQLILKANDAKSKGKHFTMEDYKKLEKSSLLSKYKIILPNWKSTTSDGSVEYGKYEFFPFEDFGINKKPQWYQAYNHVKHDREGKLEEANFENCIQAVGAILALIYSQFGGYCIEPFNNDWKLYAITEDRYDGIFDADVIFEVVPPRREDWDDEEKYEFNWKKLKTEGMPFQKFDFNAVNIKRNAEEDCKEKQTLETADEDMSSNLTS</sequence>